<proteinExistence type="inferred from homology"/>
<keyword evidence="2 7" id="KW-0813">Transport</keyword>
<organism evidence="10 11">
    <name type="scientific">Ornithinimicrobium ciconiae</name>
    <dbReference type="NCBI Taxonomy" id="2594265"/>
    <lineage>
        <taxon>Bacteria</taxon>
        <taxon>Bacillati</taxon>
        <taxon>Actinomycetota</taxon>
        <taxon>Actinomycetes</taxon>
        <taxon>Micrococcales</taxon>
        <taxon>Ornithinimicrobiaceae</taxon>
        <taxon>Ornithinimicrobium</taxon>
    </lineage>
</organism>
<accession>A0A516G9P8</accession>
<keyword evidence="4 7" id="KW-0812">Transmembrane</keyword>
<evidence type="ECO:0000256" key="4">
    <source>
        <dbReference type="ARBA" id="ARBA00022692"/>
    </source>
</evidence>
<evidence type="ECO:0000256" key="1">
    <source>
        <dbReference type="ARBA" id="ARBA00004651"/>
    </source>
</evidence>
<dbReference type="Proteomes" id="UP000315395">
    <property type="component" value="Chromosome"/>
</dbReference>
<feature type="transmembrane region" description="Helical" evidence="7">
    <location>
        <begin position="288"/>
        <end position="310"/>
    </location>
</feature>
<protein>
    <submittedName>
        <fullName evidence="10">Sugar ABC transporter permease</fullName>
    </submittedName>
</protein>
<evidence type="ECO:0000313" key="10">
    <source>
        <dbReference type="EMBL" id="QDO88222.1"/>
    </source>
</evidence>
<keyword evidence="11" id="KW-1185">Reference proteome</keyword>
<dbReference type="GO" id="GO:0055085">
    <property type="term" value="P:transmembrane transport"/>
    <property type="evidence" value="ECO:0007669"/>
    <property type="project" value="InterPro"/>
</dbReference>
<dbReference type="Gene3D" id="1.10.3720.10">
    <property type="entry name" value="MetI-like"/>
    <property type="match status" value="1"/>
</dbReference>
<dbReference type="PANTHER" id="PTHR43005:SF1">
    <property type="entry name" value="SPERMIDINE_PUTRESCINE TRANSPORT SYSTEM PERMEASE PROTEIN"/>
    <property type="match status" value="1"/>
</dbReference>
<feature type="region of interest" description="Disordered" evidence="8">
    <location>
        <begin position="1"/>
        <end position="24"/>
    </location>
</feature>
<gene>
    <name evidence="10" type="ORF">FNH13_07580</name>
</gene>
<dbReference type="PANTHER" id="PTHR43005">
    <property type="entry name" value="BLR7065 PROTEIN"/>
    <property type="match status" value="1"/>
</dbReference>
<evidence type="ECO:0000313" key="11">
    <source>
        <dbReference type="Proteomes" id="UP000315395"/>
    </source>
</evidence>
<keyword evidence="6 7" id="KW-0472">Membrane</keyword>
<feature type="transmembrane region" description="Helical" evidence="7">
    <location>
        <begin position="91"/>
        <end position="118"/>
    </location>
</feature>
<dbReference type="EMBL" id="CP041616">
    <property type="protein sequence ID" value="QDO88222.1"/>
    <property type="molecule type" value="Genomic_DNA"/>
</dbReference>
<dbReference type="CDD" id="cd06261">
    <property type="entry name" value="TM_PBP2"/>
    <property type="match status" value="1"/>
</dbReference>
<dbReference type="InterPro" id="IPR035906">
    <property type="entry name" value="MetI-like_sf"/>
</dbReference>
<evidence type="ECO:0000256" key="6">
    <source>
        <dbReference type="ARBA" id="ARBA00023136"/>
    </source>
</evidence>
<dbReference type="InterPro" id="IPR000515">
    <property type="entry name" value="MetI-like"/>
</dbReference>
<dbReference type="GO" id="GO:0005886">
    <property type="term" value="C:plasma membrane"/>
    <property type="evidence" value="ECO:0007669"/>
    <property type="project" value="UniProtKB-SubCell"/>
</dbReference>
<feature type="domain" description="ABC transmembrane type-1" evidence="9">
    <location>
        <begin position="92"/>
        <end position="309"/>
    </location>
</feature>
<dbReference type="AlphaFoldDB" id="A0A516G9P8"/>
<evidence type="ECO:0000256" key="8">
    <source>
        <dbReference type="SAM" id="MobiDB-lite"/>
    </source>
</evidence>
<keyword evidence="5 7" id="KW-1133">Transmembrane helix</keyword>
<name>A0A516G9P8_9MICO</name>
<dbReference type="RefSeq" id="WP_143782897.1">
    <property type="nucleotide sequence ID" value="NZ_CP041616.1"/>
</dbReference>
<dbReference type="SUPFAM" id="SSF161098">
    <property type="entry name" value="MetI-like"/>
    <property type="match status" value="1"/>
</dbReference>
<dbReference type="KEGG" id="orz:FNH13_07580"/>
<reference evidence="10 11" key="1">
    <citation type="submission" date="2019-07" db="EMBL/GenBank/DDBJ databases">
        <title>complete genome sequencing of Ornithinimicrobium sp. H23M54.</title>
        <authorList>
            <person name="Bae J.-W."/>
            <person name="Lee S.-Y."/>
        </authorList>
    </citation>
    <scope>NUCLEOTIDE SEQUENCE [LARGE SCALE GENOMIC DNA]</scope>
    <source>
        <strain evidence="10 11">H23M54</strain>
    </source>
</reference>
<evidence type="ECO:0000256" key="2">
    <source>
        <dbReference type="ARBA" id="ARBA00022448"/>
    </source>
</evidence>
<feature type="transmembrane region" description="Helical" evidence="7">
    <location>
        <begin position="130"/>
        <end position="150"/>
    </location>
</feature>
<feature type="transmembrane region" description="Helical" evidence="7">
    <location>
        <begin position="29"/>
        <end position="51"/>
    </location>
</feature>
<evidence type="ECO:0000256" key="3">
    <source>
        <dbReference type="ARBA" id="ARBA00022475"/>
    </source>
</evidence>
<keyword evidence="3" id="KW-1003">Cell membrane</keyword>
<feature type="transmembrane region" description="Helical" evidence="7">
    <location>
        <begin position="180"/>
        <end position="206"/>
    </location>
</feature>
<dbReference type="Pfam" id="PF00528">
    <property type="entry name" value="BPD_transp_1"/>
    <property type="match status" value="1"/>
</dbReference>
<dbReference type="OrthoDB" id="9805974at2"/>
<evidence type="ECO:0000256" key="5">
    <source>
        <dbReference type="ARBA" id="ARBA00022989"/>
    </source>
</evidence>
<evidence type="ECO:0000256" key="7">
    <source>
        <dbReference type="RuleBase" id="RU363032"/>
    </source>
</evidence>
<dbReference type="PROSITE" id="PS50928">
    <property type="entry name" value="ABC_TM1"/>
    <property type="match status" value="1"/>
</dbReference>
<feature type="transmembrane region" description="Helical" evidence="7">
    <location>
        <begin position="230"/>
        <end position="250"/>
    </location>
</feature>
<feature type="compositionally biased region" description="Polar residues" evidence="8">
    <location>
        <begin position="1"/>
        <end position="10"/>
    </location>
</feature>
<sequence length="319" mass="35516">MTQETAQVPLTGTPVTAPARRRRGRRGGLGPYGLLLPTIAVLVVGAGYPLVRQVVMSFQEFGRAQQFGALPEWIGLDNYRELFTDAQMWGVVWRSLAFCAVNVVLTMVIGTVFALLMLRAPRVPRVVLQVSMLLCWAMPVIAAMTAWQWLFDSRYGLINWTLTTLGLGDFTRHNWLIEPLSFYLVATVIVVWMSVPFVAFTAYAALTQVPEDALEAGQIDGANAWQRWRFIIYPSIRPALTIVLMLQIVWDLRVFAQIHYLQGVGGIPSETHLLGTYIYTLGVGQSEYGMASAFALFVLVLTVVLTAGYVRALLRAEKT</sequence>
<evidence type="ECO:0000259" key="9">
    <source>
        <dbReference type="PROSITE" id="PS50928"/>
    </source>
</evidence>
<comment type="subcellular location">
    <subcellularLocation>
        <location evidence="1 7">Cell membrane</location>
        <topology evidence="1 7">Multi-pass membrane protein</topology>
    </subcellularLocation>
</comment>
<comment type="similarity">
    <text evidence="7">Belongs to the binding-protein-dependent transport system permease family.</text>
</comment>